<feature type="compositionally biased region" description="Acidic residues" evidence="6">
    <location>
        <begin position="121"/>
        <end position="132"/>
    </location>
</feature>
<dbReference type="GO" id="GO:0003723">
    <property type="term" value="F:RNA binding"/>
    <property type="evidence" value="ECO:0007669"/>
    <property type="project" value="UniProtKB-KW"/>
</dbReference>
<comment type="caution">
    <text evidence="8">The sequence shown here is derived from an EMBL/GenBank/DDBJ whole genome shotgun (WGS) entry which is preliminary data.</text>
</comment>
<evidence type="ECO:0000256" key="5">
    <source>
        <dbReference type="ARBA" id="ARBA00022884"/>
    </source>
</evidence>
<keyword evidence="5" id="KW-0694">RNA-binding</keyword>
<sequence length="270" mass="28503">MPGRTGAHGRRLPAAARGKGRGQATPRRAEPTQEAGNKRNNKRRETGVAERDQDHDTNGARRKAAKRRRTDGGEAKKARKSACHGNGRRGGGAVDEEEDEIEIVPAAADFFLDVAPQPGEAAEDDLQGDSDDCAGGAADGGGIDDDMPDFASALVPEMAKLPQSKARATGAKSPIRQLVSGSHDDGDDDEGDAQLLAQQLQAANRLSYPVYKAIIGKGFKVPTPIQRKCIPVALEGKDLVGMARTGSGKTAAFMIPVIEKLKVHSAKARI</sequence>
<dbReference type="GO" id="GO:0003724">
    <property type="term" value="F:RNA helicase activity"/>
    <property type="evidence" value="ECO:0007669"/>
    <property type="project" value="TreeGrafter"/>
</dbReference>
<keyword evidence="9" id="KW-1185">Reference proteome</keyword>
<dbReference type="GO" id="GO:0016787">
    <property type="term" value="F:hydrolase activity"/>
    <property type="evidence" value="ECO:0007669"/>
    <property type="project" value="UniProtKB-KW"/>
</dbReference>
<dbReference type="GO" id="GO:0005829">
    <property type="term" value="C:cytosol"/>
    <property type="evidence" value="ECO:0007669"/>
    <property type="project" value="TreeGrafter"/>
</dbReference>
<dbReference type="GO" id="GO:0005524">
    <property type="term" value="F:ATP binding"/>
    <property type="evidence" value="ECO:0007669"/>
    <property type="project" value="UniProtKB-KW"/>
</dbReference>
<feature type="domain" description="DEAD/DEAH-box helicase" evidence="7">
    <location>
        <begin position="223"/>
        <end position="263"/>
    </location>
</feature>
<dbReference type="Pfam" id="PF00270">
    <property type="entry name" value="DEAD"/>
    <property type="match status" value="1"/>
</dbReference>
<evidence type="ECO:0000256" key="4">
    <source>
        <dbReference type="ARBA" id="ARBA00022840"/>
    </source>
</evidence>
<dbReference type="PANTHER" id="PTHR47959">
    <property type="entry name" value="ATP-DEPENDENT RNA HELICASE RHLE-RELATED"/>
    <property type="match status" value="1"/>
</dbReference>
<dbReference type="Gene3D" id="3.40.50.300">
    <property type="entry name" value="P-loop containing nucleotide triphosphate hydrolases"/>
    <property type="match status" value="1"/>
</dbReference>
<feature type="region of interest" description="Disordered" evidence="6">
    <location>
        <begin position="1"/>
        <end position="141"/>
    </location>
</feature>
<organism evidence="8 9">
    <name type="scientific">Olpidium bornovanus</name>
    <dbReference type="NCBI Taxonomy" id="278681"/>
    <lineage>
        <taxon>Eukaryota</taxon>
        <taxon>Fungi</taxon>
        <taxon>Fungi incertae sedis</taxon>
        <taxon>Olpidiomycota</taxon>
        <taxon>Olpidiomycotina</taxon>
        <taxon>Olpidiomycetes</taxon>
        <taxon>Olpidiales</taxon>
        <taxon>Olpidiaceae</taxon>
        <taxon>Olpidium</taxon>
    </lineage>
</organism>
<keyword evidence="2" id="KW-0378">Hydrolase</keyword>
<dbReference type="SUPFAM" id="SSF52540">
    <property type="entry name" value="P-loop containing nucleoside triphosphate hydrolases"/>
    <property type="match status" value="1"/>
</dbReference>
<dbReference type="Proteomes" id="UP000673691">
    <property type="component" value="Unassembled WGS sequence"/>
</dbReference>
<feature type="compositionally biased region" description="Basic residues" evidence="6">
    <location>
        <begin position="60"/>
        <end position="69"/>
    </location>
</feature>
<evidence type="ECO:0000256" key="2">
    <source>
        <dbReference type="ARBA" id="ARBA00022801"/>
    </source>
</evidence>
<proteinExistence type="predicted"/>
<feature type="compositionally biased region" description="Basic and acidic residues" evidence="6">
    <location>
        <begin position="43"/>
        <end position="59"/>
    </location>
</feature>
<evidence type="ECO:0000256" key="6">
    <source>
        <dbReference type="SAM" id="MobiDB-lite"/>
    </source>
</evidence>
<dbReference type="PANTHER" id="PTHR47959:SF8">
    <property type="entry name" value="RNA HELICASE"/>
    <property type="match status" value="1"/>
</dbReference>
<protein>
    <recommendedName>
        <fullName evidence="7">DEAD/DEAH-box helicase domain-containing protein</fullName>
    </recommendedName>
</protein>
<name>A0A8H7ZUA6_9FUNG</name>
<dbReference type="EMBL" id="JAEFCI010006818">
    <property type="protein sequence ID" value="KAG5459460.1"/>
    <property type="molecule type" value="Genomic_DNA"/>
</dbReference>
<gene>
    <name evidence="8" type="ORF">BJ554DRAFT_135</name>
</gene>
<dbReference type="InterPro" id="IPR011545">
    <property type="entry name" value="DEAD/DEAH_box_helicase_dom"/>
</dbReference>
<dbReference type="AlphaFoldDB" id="A0A8H7ZUA6"/>
<dbReference type="InterPro" id="IPR050079">
    <property type="entry name" value="DEAD_box_RNA_helicase"/>
</dbReference>
<evidence type="ECO:0000256" key="1">
    <source>
        <dbReference type="ARBA" id="ARBA00022741"/>
    </source>
</evidence>
<keyword evidence="3" id="KW-0347">Helicase</keyword>
<evidence type="ECO:0000313" key="9">
    <source>
        <dbReference type="Proteomes" id="UP000673691"/>
    </source>
</evidence>
<dbReference type="InterPro" id="IPR027417">
    <property type="entry name" value="P-loop_NTPase"/>
</dbReference>
<keyword evidence="4" id="KW-0067">ATP-binding</keyword>
<evidence type="ECO:0000256" key="3">
    <source>
        <dbReference type="ARBA" id="ARBA00022806"/>
    </source>
</evidence>
<keyword evidence="1" id="KW-0547">Nucleotide-binding</keyword>
<evidence type="ECO:0000313" key="8">
    <source>
        <dbReference type="EMBL" id="KAG5459460.1"/>
    </source>
</evidence>
<evidence type="ECO:0000259" key="7">
    <source>
        <dbReference type="Pfam" id="PF00270"/>
    </source>
</evidence>
<accession>A0A8H7ZUA6</accession>
<reference evidence="8 9" key="1">
    <citation type="journal article" name="Sci. Rep.">
        <title>Genome-scale phylogenetic analyses confirm Olpidium as the closest living zoosporic fungus to the non-flagellated, terrestrial fungi.</title>
        <authorList>
            <person name="Chang Y."/>
            <person name="Rochon D."/>
            <person name="Sekimoto S."/>
            <person name="Wang Y."/>
            <person name="Chovatia M."/>
            <person name="Sandor L."/>
            <person name="Salamov A."/>
            <person name="Grigoriev I.V."/>
            <person name="Stajich J.E."/>
            <person name="Spatafora J.W."/>
        </authorList>
    </citation>
    <scope>NUCLEOTIDE SEQUENCE [LARGE SCALE GENOMIC DNA]</scope>
    <source>
        <strain evidence="8">S191</strain>
    </source>
</reference>
<feature type="region of interest" description="Disordered" evidence="6">
    <location>
        <begin position="163"/>
        <end position="191"/>
    </location>
</feature>
<dbReference type="OrthoDB" id="5424207at2759"/>